<proteinExistence type="predicted"/>
<feature type="region of interest" description="Disordered" evidence="1">
    <location>
        <begin position="1"/>
        <end position="24"/>
    </location>
</feature>
<evidence type="ECO:0000313" key="2">
    <source>
        <dbReference type="EMBL" id="MBX21638.1"/>
    </source>
</evidence>
<feature type="compositionally biased region" description="Basic and acidic residues" evidence="1">
    <location>
        <begin position="1"/>
        <end position="18"/>
    </location>
</feature>
<dbReference type="EMBL" id="GGEC01041154">
    <property type="protein sequence ID" value="MBX21638.1"/>
    <property type="molecule type" value="Transcribed_RNA"/>
</dbReference>
<organism evidence="2">
    <name type="scientific">Rhizophora mucronata</name>
    <name type="common">Asiatic mangrove</name>
    <dbReference type="NCBI Taxonomy" id="61149"/>
    <lineage>
        <taxon>Eukaryota</taxon>
        <taxon>Viridiplantae</taxon>
        <taxon>Streptophyta</taxon>
        <taxon>Embryophyta</taxon>
        <taxon>Tracheophyta</taxon>
        <taxon>Spermatophyta</taxon>
        <taxon>Magnoliopsida</taxon>
        <taxon>eudicotyledons</taxon>
        <taxon>Gunneridae</taxon>
        <taxon>Pentapetalae</taxon>
        <taxon>rosids</taxon>
        <taxon>fabids</taxon>
        <taxon>Malpighiales</taxon>
        <taxon>Rhizophoraceae</taxon>
        <taxon>Rhizophora</taxon>
    </lineage>
</organism>
<protein>
    <submittedName>
        <fullName evidence="2">Uncharacterized protein</fullName>
    </submittedName>
</protein>
<name>A0A2P2LUI4_RHIMU</name>
<accession>A0A2P2LUI4</accession>
<reference evidence="2" key="1">
    <citation type="submission" date="2018-02" db="EMBL/GenBank/DDBJ databases">
        <title>Rhizophora mucronata_Transcriptome.</title>
        <authorList>
            <person name="Meera S.P."/>
            <person name="Sreeshan A."/>
            <person name="Augustine A."/>
        </authorList>
    </citation>
    <scope>NUCLEOTIDE SEQUENCE</scope>
    <source>
        <tissue evidence="2">Leaf</tissue>
    </source>
</reference>
<sequence>MEMELDVEKRDDKVMNRPREHHRPMRQCIAFAMSNSKRD</sequence>
<dbReference type="AlphaFoldDB" id="A0A2P2LUI4"/>
<evidence type="ECO:0000256" key="1">
    <source>
        <dbReference type="SAM" id="MobiDB-lite"/>
    </source>
</evidence>